<sequence>MNRIFVAIVAATSIGCSAGSDSKSVAVNITVDAIEQLKKQTGPFLKNSIGVWKANDSINYALVDSASFHLFKLIYPNYVITDTVSVKQLDGETLIYHPNPIGKEHYKINALDQLVYFDDLGKPNQTYESLK</sequence>
<keyword evidence="2" id="KW-1185">Reference proteome</keyword>
<evidence type="ECO:0000313" key="2">
    <source>
        <dbReference type="Proteomes" id="UP001517247"/>
    </source>
</evidence>
<dbReference type="PROSITE" id="PS51257">
    <property type="entry name" value="PROKAR_LIPOPROTEIN"/>
    <property type="match status" value="1"/>
</dbReference>
<comment type="caution">
    <text evidence="1">The sequence shown here is derived from an EMBL/GenBank/DDBJ whole genome shotgun (WGS) entry which is preliminary data.</text>
</comment>
<organism evidence="1 2">
    <name type="scientific">Pedobacter ureilyticus</name>
    <dbReference type="NCBI Taxonomy" id="1393051"/>
    <lineage>
        <taxon>Bacteria</taxon>
        <taxon>Pseudomonadati</taxon>
        <taxon>Bacteroidota</taxon>
        <taxon>Sphingobacteriia</taxon>
        <taxon>Sphingobacteriales</taxon>
        <taxon>Sphingobacteriaceae</taxon>
        <taxon>Pedobacter</taxon>
    </lineage>
</organism>
<gene>
    <name evidence="1" type="ORF">E6A44_002760</name>
</gene>
<evidence type="ECO:0000313" key="1">
    <source>
        <dbReference type="EMBL" id="MFN0254472.1"/>
    </source>
</evidence>
<reference evidence="1 2" key="1">
    <citation type="submission" date="2024-12" db="EMBL/GenBank/DDBJ databases">
        <authorList>
            <person name="Hu S."/>
        </authorList>
    </citation>
    <scope>NUCLEOTIDE SEQUENCE [LARGE SCALE GENOMIC DNA]</scope>
    <source>
        <strain evidence="1 2">THG-T11</strain>
    </source>
</reference>
<dbReference type="EMBL" id="SSHJ02000001">
    <property type="protein sequence ID" value="MFN0254472.1"/>
    <property type="molecule type" value="Genomic_DNA"/>
</dbReference>
<protein>
    <submittedName>
        <fullName evidence="1">Uncharacterized protein</fullName>
    </submittedName>
</protein>
<name>A0ABW9J5C9_9SPHI</name>
<accession>A0ABW9J5C9</accession>
<dbReference type="RefSeq" id="WP_138721622.1">
    <property type="nucleotide sequence ID" value="NZ_SSHJ02000001.1"/>
</dbReference>
<proteinExistence type="predicted"/>
<dbReference type="Proteomes" id="UP001517247">
    <property type="component" value="Unassembled WGS sequence"/>
</dbReference>